<evidence type="ECO:0000313" key="2">
    <source>
        <dbReference type="EMBL" id="EHQ29614.1"/>
    </source>
</evidence>
<feature type="chain" id="PRO_5003558427" evidence="1">
    <location>
        <begin position="20"/>
        <end position="193"/>
    </location>
</feature>
<sequence length="193" mass="19779">MKKNYTSQFISLLAIAVLALSSCEKIPGHTVAPSTSTSTSTSNGGSGGTFSLGSGTVTFQIDNGTTYTWTSPAYLTSFGTTIVPGSSTRSTLITAAPKDVNLALTTSFDLSFSGTTPGTYPMNGWGAGVNLPNLTLTAAGGSEVVKVTTASITLTSALYGTAKGTVRGTFDGKMYNTTTYDSVRVSGSFNITQ</sequence>
<reference evidence="2" key="1">
    <citation type="submission" date="2011-09" db="EMBL/GenBank/DDBJ databases">
        <title>The permanent draft genome of Mucilaginibacter paludis DSM 18603.</title>
        <authorList>
            <consortium name="US DOE Joint Genome Institute (JGI-PGF)"/>
            <person name="Lucas S."/>
            <person name="Han J."/>
            <person name="Lapidus A."/>
            <person name="Bruce D."/>
            <person name="Goodwin L."/>
            <person name="Pitluck S."/>
            <person name="Peters L."/>
            <person name="Kyrpides N."/>
            <person name="Mavromatis K."/>
            <person name="Ivanova N."/>
            <person name="Mikhailova N."/>
            <person name="Held B."/>
            <person name="Detter J.C."/>
            <person name="Tapia R."/>
            <person name="Han C."/>
            <person name="Land M."/>
            <person name="Hauser L."/>
            <person name="Markowitz V."/>
            <person name="Cheng J.-F."/>
            <person name="Hugenholtz P."/>
            <person name="Woyke T."/>
            <person name="Wu D."/>
            <person name="Tindall B."/>
            <person name="Brambilla E."/>
            <person name="Klenk H.-P."/>
            <person name="Eisen J.A."/>
        </authorList>
    </citation>
    <scope>NUCLEOTIDE SEQUENCE [LARGE SCALE GENOMIC DNA]</scope>
    <source>
        <strain evidence="2">DSM 18603</strain>
    </source>
</reference>
<proteinExistence type="predicted"/>
<name>H1YC51_9SPHI</name>
<gene>
    <name evidence="2" type="ORF">Mucpa_5543</name>
</gene>
<dbReference type="HOGENOM" id="CLU_1407402_0_0_10"/>
<dbReference type="EMBL" id="CM001403">
    <property type="protein sequence ID" value="EHQ29614.1"/>
    <property type="molecule type" value="Genomic_DNA"/>
</dbReference>
<feature type="signal peptide" evidence="1">
    <location>
        <begin position="1"/>
        <end position="19"/>
    </location>
</feature>
<keyword evidence="1" id="KW-0732">Signal</keyword>
<dbReference type="AlphaFoldDB" id="H1YC51"/>
<organism evidence="2 3">
    <name type="scientific">Mucilaginibacter paludis DSM 18603</name>
    <dbReference type="NCBI Taxonomy" id="714943"/>
    <lineage>
        <taxon>Bacteria</taxon>
        <taxon>Pseudomonadati</taxon>
        <taxon>Bacteroidota</taxon>
        <taxon>Sphingobacteriia</taxon>
        <taxon>Sphingobacteriales</taxon>
        <taxon>Sphingobacteriaceae</taxon>
        <taxon>Mucilaginibacter</taxon>
    </lineage>
</organism>
<protein>
    <submittedName>
        <fullName evidence="2">Mucin-like protein</fullName>
    </submittedName>
</protein>
<dbReference type="OrthoDB" id="801812at2"/>
<keyword evidence="3" id="KW-1185">Reference proteome</keyword>
<evidence type="ECO:0000256" key="1">
    <source>
        <dbReference type="SAM" id="SignalP"/>
    </source>
</evidence>
<dbReference type="Proteomes" id="UP000002774">
    <property type="component" value="Chromosome"/>
</dbReference>
<accession>H1YC51</accession>
<dbReference type="RefSeq" id="WP_008510921.1">
    <property type="nucleotide sequence ID" value="NZ_CM001403.1"/>
</dbReference>
<dbReference type="PROSITE" id="PS51257">
    <property type="entry name" value="PROKAR_LIPOPROTEIN"/>
    <property type="match status" value="1"/>
</dbReference>
<evidence type="ECO:0000313" key="3">
    <source>
        <dbReference type="Proteomes" id="UP000002774"/>
    </source>
</evidence>